<dbReference type="InterPro" id="IPR026444">
    <property type="entry name" value="Secre_tail"/>
</dbReference>
<reference evidence="2 3" key="1">
    <citation type="submission" date="2020-05" db="EMBL/GenBank/DDBJ databases">
        <title>Hymenobacter terrestris sp. nov. and Hymenobacter lapidiphilus sp. nov., isolated from regoliths in Antarctica.</title>
        <authorList>
            <person name="Sedlacek I."/>
            <person name="Pantucek R."/>
            <person name="Zeman M."/>
            <person name="Holochova P."/>
            <person name="Kralova S."/>
            <person name="Stankova E."/>
            <person name="Sedo O."/>
            <person name="Micenkova L."/>
            <person name="Svec P."/>
            <person name="Gupta V."/>
            <person name="Sood U."/>
            <person name="Korpole U.S."/>
            <person name="Lal R."/>
        </authorList>
    </citation>
    <scope>NUCLEOTIDE SEQUENCE [LARGE SCALE GENOMIC DNA]</scope>
    <source>
        <strain evidence="2 3">P5252</strain>
    </source>
</reference>
<comment type="caution">
    <text evidence="2">The sequence shown here is derived from an EMBL/GenBank/DDBJ whole genome shotgun (WGS) entry which is preliminary data.</text>
</comment>
<dbReference type="InterPro" id="IPR052918">
    <property type="entry name" value="Motility_Chemotaxis_Reg"/>
</dbReference>
<sequence length="506" mass="52073">MLTSAGREDGFVAKWSHAQHRFMWAHGMGGTEGDIATAVAVTHHGVYVAGAFVSPKASFGTSVVPSNGLTGNSQPFVAKLLDTGNTSQFGWAQAIGVGQAGIAAIAVHETTIYLAGSYFGPLRLANTTLPNASAAGLSTTDLFVTKLVDEGLQAAIVWAQRAGGWNDDDASSLVVSGPNVYVAGSFRSPTATFGPTTVVNVGASRGTTDVFVAKLLDAGPTSSFTWVQQAGGTYDDYASALALSGTSVYVAGSMGSKALFGAISLPNAGTVDLFVAKLTDDGLSGRFVWAQQAGGWGYDQARALAVQGTSVYVVGDFYSEEANFGGLTLRNRANSDVFVAKLSDGGSTSRFEWAQQAGSETEGRGSYAFAAAVSGAQVYVGGYMASPGRFGQLSVGDPRGGIVAFLAAITDSAALTTLPASWAAELSLYPNPASGSVQVRVPPVAGATQVAFSLLDAVGRLVRTHSRELPAMGLTEQLPLAGLSPGVYLLRVQAGQQTGVRRLILE</sequence>
<name>A0ABX2Q5U5_9BACT</name>
<evidence type="ECO:0000313" key="3">
    <source>
        <dbReference type="Proteomes" id="UP000626554"/>
    </source>
</evidence>
<dbReference type="Proteomes" id="UP000626554">
    <property type="component" value="Unassembled WGS sequence"/>
</dbReference>
<organism evidence="2 3">
    <name type="scientific">Hymenobacter terrestris</name>
    <dbReference type="NCBI Taxonomy" id="2748310"/>
    <lineage>
        <taxon>Bacteria</taxon>
        <taxon>Pseudomonadati</taxon>
        <taxon>Bacteroidota</taxon>
        <taxon>Cytophagia</taxon>
        <taxon>Cytophagales</taxon>
        <taxon>Hymenobacteraceae</taxon>
        <taxon>Hymenobacter</taxon>
    </lineage>
</organism>
<dbReference type="PANTHER" id="PTHR35580">
    <property type="entry name" value="CELL SURFACE GLYCOPROTEIN (S-LAYER PROTEIN)-LIKE PROTEIN"/>
    <property type="match status" value="1"/>
</dbReference>
<evidence type="ECO:0000313" key="2">
    <source>
        <dbReference type="EMBL" id="NVO86348.1"/>
    </source>
</evidence>
<proteinExistence type="predicted"/>
<keyword evidence="3" id="KW-1185">Reference proteome</keyword>
<accession>A0ABX2Q5U5</accession>
<dbReference type="RefSeq" id="WP_176901081.1">
    <property type="nucleotide sequence ID" value="NZ_JABKAV010000069.1"/>
</dbReference>
<protein>
    <submittedName>
        <fullName evidence="2">T9SS type A sorting domain-containing protein</fullName>
    </submittedName>
</protein>
<dbReference type="NCBIfam" id="TIGR04183">
    <property type="entry name" value="Por_Secre_tail"/>
    <property type="match status" value="1"/>
</dbReference>
<feature type="domain" description="Secretion system C-terminal sorting" evidence="1">
    <location>
        <begin position="428"/>
        <end position="504"/>
    </location>
</feature>
<gene>
    <name evidence="2" type="ORF">HW556_15790</name>
</gene>
<dbReference type="EMBL" id="JABKAV010000069">
    <property type="protein sequence ID" value="NVO86348.1"/>
    <property type="molecule type" value="Genomic_DNA"/>
</dbReference>
<dbReference type="Pfam" id="PF18962">
    <property type="entry name" value="Por_Secre_tail"/>
    <property type="match status" value="1"/>
</dbReference>
<evidence type="ECO:0000259" key="1">
    <source>
        <dbReference type="Pfam" id="PF18962"/>
    </source>
</evidence>
<dbReference type="PANTHER" id="PTHR35580:SF1">
    <property type="entry name" value="PHYTASE-LIKE DOMAIN-CONTAINING PROTEIN"/>
    <property type="match status" value="1"/>
</dbReference>